<dbReference type="CDD" id="cd04847">
    <property type="entry name" value="Peptidases_S8_Subtilisin_like_2"/>
    <property type="match status" value="1"/>
</dbReference>
<reference evidence="3" key="1">
    <citation type="submission" date="2021-07" db="EMBL/GenBank/DDBJ databases">
        <title>Shinella sp. nov., a novel member of the genus Shinella from water.</title>
        <authorList>
            <person name="Deng Y."/>
        </authorList>
    </citation>
    <scope>NUCLEOTIDE SEQUENCE</scope>
    <source>
        <strain evidence="3">CPCC 100929</strain>
    </source>
</reference>
<dbReference type="EMBL" id="WHSB02000008">
    <property type="protein sequence ID" value="MCQ4632657.1"/>
    <property type="molecule type" value="Genomic_DNA"/>
</dbReference>
<comment type="caution">
    <text evidence="3">The sequence shown here is derived from an EMBL/GenBank/DDBJ whole genome shotgun (WGS) entry which is preliminary data.</text>
</comment>
<dbReference type="Proteomes" id="UP000996601">
    <property type="component" value="Unassembled WGS sequence"/>
</dbReference>
<dbReference type="Pfam" id="PF00082">
    <property type="entry name" value="Peptidase_S8"/>
    <property type="match status" value="1"/>
</dbReference>
<evidence type="ECO:0000256" key="1">
    <source>
        <dbReference type="SAM" id="MobiDB-lite"/>
    </source>
</evidence>
<evidence type="ECO:0000313" key="4">
    <source>
        <dbReference type="Proteomes" id="UP000996601"/>
    </source>
</evidence>
<evidence type="ECO:0000313" key="3">
    <source>
        <dbReference type="EMBL" id="MCQ4632657.1"/>
    </source>
</evidence>
<evidence type="ECO:0000259" key="2">
    <source>
        <dbReference type="Pfam" id="PF00082"/>
    </source>
</evidence>
<accession>A0ABT1RBU9</accession>
<feature type="compositionally biased region" description="Polar residues" evidence="1">
    <location>
        <begin position="32"/>
        <end position="43"/>
    </location>
</feature>
<keyword evidence="4" id="KW-1185">Reference proteome</keyword>
<dbReference type="InterPro" id="IPR000209">
    <property type="entry name" value="Peptidase_S8/S53_dom"/>
</dbReference>
<gene>
    <name evidence="3" type="ORF">GB927_021630</name>
</gene>
<dbReference type="InterPro" id="IPR036852">
    <property type="entry name" value="Peptidase_S8/S53_dom_sf"/>
</dbReference>
<dbReference type="Gene3D" id="3.40.50.200">
    <property type="entry name" value="Peptidase S8/S53 domain"/>
    <property type="match status" value="1"/>
</dbReference>
<dbReference type="SUPFAM" id="SSF52743">
    <property type="entry name" value="Subtilisin-like"/>
    <property type="match status" value="1"/>
</dbReference>
<dbReference type="InterPro" id="IPR034074">
    <property type="entry name" value="Y4bN_pept_dom"/>
</dbReference>
<proteinExistence type="predicted"/>
<protein>
    <submittedName>
        <fullName evidence="3">S8 family peptidase</fullName>
    </submittedName>
</protein>
<name>A0ABT1RBU9_9HYPH</name>
<feature type="domain" description="Peptidase S8/S53" evidence="2">
    <location>
        <begin position="296"/>
        <end position="658"/>
    </location>
</feature>
<organism evidence="3 4">
    <name type="scientific">Shinella lacus</name>
    <dbReference type="NCBI Taxonomy" id="2654216"/>
    <lineage>
        <taxon>Bacteria</taxon>
        <taxon>Pseudomonadati</taxon>
        <taxon>Pseudomonadota</taxon>
        <taxon>Alphaproteobacteria</taxon>
        <taxon>Hyphomicrobiales</taxon>
        <taxon>Rhizobiaceae</taxon>
        <taxon>Shinella</taxon>
    </lineage>
</organism>
<sequence length="843" mass="90610">MASDPTKPILRLHPSDQQPRVPGRPAVVRGPQPNSTADQNQRFGPQFQRLTDVLQRDPGGLALRTDPAALAPERLLVFEVKGSIAAFARAINNVPGLELIDEEELPGDDDKAPVAYLLVPDLRALRQIESLWRTWVAGRVLPQGFTPWRDVFACLRDLRVWGPADRVQRLDADVLAEEIEGRADDELVPLEIELVFRASPEAGAISEATVGEAIRQSGGRLLSRARLDDIAYHAILAELPVLAIRTIVERAPGSLAGVEPIMHIRPQSVVTGIDASDLLPAAPAPAPGPVAAAPILALLDGVPVAGHPLLQPHLSVEDHFGLEPGALVAHRYHGSAMASLIVHGDRNRSERPLPRQVHCIPVLGDNDRFPPDRLIIDLIYQAVIRMRAGNQPSAPHVIIINISLGNVRRPFYGQLSPWARLLDRLAYRFGILFLVSAGNITTQFPVAAFANRVAFEDANADQRARGVLNAVAAVVADRRLLSPSETINGLTIGARNLDWVPTAERASARVNVNPYSELDIANPSSALGPGFAGSVKPDILMPGAREHLRVVANAESITVAPAGASRGAGLKVAAPPRPGLENAEGFTNGTSAATALASRTAHRIHDALEMAYGQEFLQLTNTQRAVLIKALLVHPARWPNAAAGLVKELLGPFGQGQAPRQKDNIRRFLGYGVFDSDDAVACAADRATFWCVGSLGRERSVDVLVPIPAAIGGQARAHSVSATLAWFTPVVPGRKSYRAVRMKILDPAEIAGLGVSADQLQPDGNQTNRGTVFMRVWSGQQAAVVADGMSLRLKIQREPDPAGAVDELVPFGLAVTLEMPGELRIYDQVRNRVQPRPAQRAAP</sequence>
<feature type="region of interest" description="Disordered" evidence="1">
    <location>
        <begin position="1"/>
        <end position="44"/>
    </location>
</feature>